<evidence type="ECO:0000256" key="3">
    <source>
        <dbReference type="ARBA" id="ARBA00022475"/>
    </source>
</evidence>
<keyword evidence="10" id="KW-1185">Reference proteome</keyword>
<dbReference type="PANTHER" id="PTHR42718:SF47">
    <property type="entry name" value="METHYL VIOLOGEN RESISTANCE PROTEIN SMVA"/>
    <property type="match status" value="1"/>
</dbReference>
<dbReference type="InterPro" id="IPR036259">
    <property type="entry name" value="MFS_trans_sf"/>
</dbReference>
<feature type="transmembrane region" description="Helical" evidence="7">
    <location>
        <begin position="31"/>
        <end position="52"/>
    </location>
</feature>
<feature type="transmembrane region" description="Helical" evidence="7">
    <location>
        <begin position="257"/>
        <end position="277"/>
    </location>
</feature>
<reference evidence="9 10" key="1">
    <citation type="submission" date="2020-10" db="EMBL/GenBank/DDBJ databases">
        <title>Sequencing the genomes of 1000 actinobacteria strains.</title>
        <authorList>
            <person name="Klenk H.-P."/>
        </authorList>
    </citation>
    <scope>NUCLEOTIDE SEQUENCE [LARGE SCALE GENOMIC DNA]</scope>
    <source>
        <strain evidence="9 10">DSM 46744</strain>
    </source>
</reference>
<evidence type="ECO:0000259" key="8">
    <source>
        <dbReference type="PROSITE" id="PS50850"/>
    </source>
</evidence>
<evidence type="ECO:0000256" key="4">
    <source>
        <dbReference type="ARBA" id="ARBA00022692"/>
    </source>
</evidence>
<proteinExistence type="predicted"/>
<dbReference type="Gene3D" id="1.20.1250.20">
    <property type="entry name" value="MFS general substrate transporter like domains"/>
    <property type="match status" value="1"/>
</dbReference>
<dbReference type="Pfam" id="PF07690">
    <property type="entry name" value="MFS_1"/>
    <property type="match status" value="1"/>
</dbReference>
<keyword evidence="6 7" id="KW-0472">Membrane</keyword>
<keyword evidence="3" id="KW-1003">Cell membrane</keyword>
<keyword evidence="5 7" id="KW-1133">Transmembrane helix</keyword>
<feature type="transmembrane region" description="Helical" evidence="7">
    <location>
        <begin position="64"/>
        <end position="86"/>
    </location>
</feature>
<name>A0ABR9JPD3_9ACTN</name>
<dbReference type="PANTHER" id="PTHR42718">
    <property type="entry name" value="MAJOR FACILITATOR SUPERFAMILY MULTIDRUG TRANSPORTER MFSC"/>
    <property type="match status" value="1"/>
</dbReference>
<feature type="transmembrane region" description="Helical" evidence="7">
    <location>
        <begin position="283"/>
        <end position="309"/>
    </location>
</feature>
<evidence type="ECO:0000256" key="7">
    <source>
        <dbReference type="SAM" id="Phobius"/>
    </source>
</evidence>
<sequence length="413" mass="41708">MSFEPKWYPIEARWAPDAALLALATEPWTFVLARALLGIGGATLAPSTLALIRAMYPDERRRRAAVGAWTVAFTGGSVAGPIVGGFLLEHFWWGSIFLVNVPVMLLLLLVAPIVLDESRDPEGARFDLLGAVLALPAVLGLVLALKRVTGHGADAATVAAALAGLAFAAAFVLRQRRAAHPLIDLGLFRVPAFGAAVTANTVVSWCTAGMGALAFTFMQTVHGLSALEAAVHALPTFAGTVAGAALAGTIADRARPVLLVTAGMLLAALGFGGIALLDPDTSVWAFVGGFTVMTVGVGVCGTTANSLILATAPPGRAGAAAGVSETSTELGAALGIAVLGTAATTVYRANMEDTVPAGAAAETVAAALTDPRLVDAATSAYTGGVTTAAAVSAIVLLPITALTAWALRGSRPS</sequence>
<evidence type="ECO:0000256" key="1">
    <source>
        <dbReference type="ARBA" id="ARBA00004651"/>
    </source>
</evidence>
<evidence type="ECO:0000256" key="6">
    <source>
        <dbReference type="ARBA" id="ARBA00023136"/>
    </source>
</evidence>
<comment type="caution">
    <text evidence="9">The sequence shown here is derived from an EMBL/GenBank/DDBJ whole genome shotgun (WGS) entry which is preliminary data.</text>
</comment>
<dbReference type="PROSITE" id="PS50850">
    <property type="entry name" value="MFS"/>
    <property type="match status" value="1"/>
</dbReference>
<dbReference type="InterPro" id="IPR020846">
    <property type="entry name" value="MFS_dom"/>
</dbReference>
<evidence type="ECO:0000313" key="9">
    <source>
        <dbReference type="EMBL" id="MBE1532430.1"/>
    </source>
</evidence>
<feature type="transmembrane region" description="Helical" evidence="7">
    <location>
        <begin position="126"/>
        <end position="145"/>
    </location>
</feature>
<gene>
    <name evidence="9" type="ORF">H4W34_002263</name>
</gene>
<keyword evidence="4 7" id="KW-0812">Transmembrane</keyword>
<protein>
    <submittedName>
        <fullName evidence="9">DHA2 family multidrug resistance protein-like MFS transporter</fullName>
    </submittedName>
</protein>
<feature type="transmembrane region" description="Helical" evidence="7">
    <location>
        <begin position="388"/>
        <end position="407"/>
    </location>
</feature>
<dbReference type="Proteomes" id="UP000627838">
    <property type="component" value="Unassembled WGS sequence"/>
</dbReference>
<dbReference type="Gene3D" id="1.20.1720.10">
    <property type="entry name" value="Multidrug resistance protein D"/>
    <property type="match status" value="1"/>
</dbReference>
<evidence type="ECO:0000256" key="2">
    <source>
        <dbReference type="ARBA" id="ARBA00022448"/>
    </source>
</evidence>
<feature type="transmembrane region" description="Helical" evidence="7">
    <location>
        <begin position="229"/>
        <end position="250"/>
    </location>
</feature>
<feature type="domain" description="Major facilitator superfamily (MFS) profile" evidence="8">
    <location>
        <begin position="1"/>
        <end position="401"/>
    </location>
</feature>
<dbReference type="EMBL" id="JADBDZ010000001">
    <property type="protein sequence ID" value="MBE1532430.1"/>
    <property type="molecule type" value="Genomic_DNA"/>
</dbReference>
<accession>A0ABR9JPD3</accession>
<organism evidence="9 10">
    <name type="scientific">Actinomadura algeriensis</name>
    <dbReference type="NCBI Taxonomy" id="1679523"/>
    <lineage>
        <taxon>Bacteria</taxon>
        <taxon>Bacillati</taxon>
        <taxon>Actinomycetota</taxon>
        <taxon>Actinomycetes</taxon>
        <taxon>Streptosporangiales</taxon>
        <taxon>Thermomonosporaceae</taxon>
        <taxon>Actinomadura</taxon>
    </lineage>
</organism>
<feature type="transmembrane region" description="Helical" evidence="7">
    <location>
        <begin position="330"/>
        <end position="349"/>
    </location>
</feature>
<feature type="transmembrane region" description="Helical" evidence="7">
    <location>
        <begin position="193"/>
        <end position="217"/>
    </location>
</feature>
<dbReference type="SUPFAM" id="SSF103473">
    <property type="entry name" value="MFS general substrate transporter"/>
    <property type="match status" value="1"/>
</dbReference>
<dbReference type="RefSeq" id="WP_225961116.1">
    <property type="nucleotide sequence ID" value="NZ_JADBDZ010000001.1"/>
</dbReference>
<dbReference type="InterPro" id="IPR011701">
    <property type="entry name" value="MFS"/>
</dbReference>
<feature type="transmembrane region" description="Helical" evidence="7">
    <location>
        <begin position="151"/>
        <end position="173"/>
    </location>
</feature>
<keyword evidence="2" id="KW-0813">Transport</keyword>
<feature type="transmembrane region" description="Helical" evidence="7">
    <location>
        <begin position="92"/>
        <end position="114"/>
    </location>
</feature>
<evidence type="ECO:0000313" key="10">
    <source>
        <dbReference type="Proteomes" id="UP000627838"/>
    </source>
</evidence>
<comment type="subcellular location">
    <subcellularLocation>
        <location evidence="1">Cell membrane</location>
        <topology evidence="1">Multi-pass membrane protein</topology>
    </subcellularLocation>
</comment>
<evidence type="ECO:0000256" key="5">
    <source>
        <dbReference type="ARBA" id="ARBA00022989"/>
    </source>
</evidence>